<keyword evidence="8" id="KW-0067">ATP-binding</keyword>
<dbReference type="PANTHER" id="PTHR12358">
    <property type="entry name" value="SPHINGOSINE KINASE"/>
    <property type="match status" value="1"/>
</dbReference>
<organism evidence="14 15">
    <name type="scientific">Peribacillus frigoritolerans</name>
    <dbReference type="NCBI Taxonomy" id="450367"/>
    <lineage>
        <taxon>Bacteria</taxon>
        <taxon>Bacillati</taxon>
        <taxon>Bacillota</taxon>
        <taxon>Bacilli</taxon>
        <taxon>Bacillales</taxon>
        <taxon>Bacillaceae</taxon>
        <taxon>Peribacillus</taxon>
    </lineage>
</organism>
<keyword evidence="5" id="KW-0479">Metal-binding</keyword>
<comment type="caution">
    <text evidence="14">The sequence shown here is derived from an EMBL/GenBank/DDBJ whole genome shotgun (WGS) entry which is preliminary data.</text>
</comment>
<dbReference type="SUPFAM" id="SSF111331">
    <property type="entry name" value="NAD kinase/diacylglycerol kinase-like"/>
    <property type="match status" value="1"/>
</dbReference>
<dbReference type="InterPro" id="IPR017438">
    <property type="entry name" value="ATP-NAD_kinase_N"/>
</dbReference>
<dbReference type="Pfam" id="PF00781">
    <property type="entry name" value="DAGK_cat"/>
    <property type="match status" value="1"/>
</dbReference>
<dbReference type="EMBL" id="JAUCFI010000003">
    <property type="protein sequence ID" value="MDM5285825.1"/>
    <property type="molecule type" value="Genomic_DNA"/>
</dbReference>
<protein>
    <submittedName>
        <fullName evidence="14">Diacylglycerol kinase family lipid kinase</fullName>
    </submittedName>
</protein>
<evidence type="ECO:0000256" key="3">
    <source>
        <dbReference type="ARBA" id="ARBA00022516"/>
    </source>
</evidence>
<dbReference type="InterPro" id="IPR045540">
    <property type="entry name" value="YegS/DAGK_C"/>
</dbReference>
<evidence type="ECO:0000256" key="5">
    <source>
        <dbReference type="ARBA" id="ARBA00022723"/>
    </source>
</evidence>
<keyword evidence="12" id="KW-1208">Phospholipid metabolism</keyword>
<sequence length="343" mass="38132">MNIAKLHPACDLNGKRSITKRMEISMPHLKETVYFIVNPMAGNGESLKVWKKAEKILQSKAVPHEVFFTREKGHALRLTKEILSGTKQDTRMIAVGGDGTINEMINGAIGFPHAIIGSLAAGSGNDYVRGIQKTESVEEALSLFQDNAFSAIDIGQFETNGKIGYFVNSLGMGIDAEISDEAERSPLKKWFNFVRAGKLIYLFIFIKKIVTYKPGCMELIIDGDRHLLKKVWFIVIANQSYFGGGMKISPMSKLDDGRLNVIAVHDIPLLKLLTVFITVLWGGHLNIKNVDSFSGKMIKMKNEGSVKIQSDGEIVGRNEVAAVVLKEKLRVMLQADNRYKNMK</sequence>
<evidence type="ECO:0000256" key="4">
    <source>
        <dbReference type="ARBA" id="ARBA00022679"/>
    </source>
</evidence>
<dbReference type="Gene3D" id="3.40.50.10330">
    <property type="entry name" value="Probable inorganic polyphosphate/atp-NAD kinase, domain 1"/>
    <property type="match status" value="1"/>
</dbReference>
<dbReference type="GO" id="GO:0008654">
    <property type="term" value="P:phospholipid biosynthetic process"/>
    <property type="evidence" value="ECO:0007669"/>
    <property type="project" value="UniProtKB-KW"/>
</dbReference>
<dbReference type="GO" id="GO:0005524">
    <property type="term" value="F:ATP binding"/>
    <property type="evidence" value="ECO:0007669"/>
    <property type="project" value="UniProtKB-KW"/>
</dbReference>
<gene>
    <name evidence="14" type="ORF">QUF85_21330</name>
</gene>
<dbReference type="PANTHER" id="PTHR12358:SF106">
    <property type="entry name" value="LIPID KINASE YEGS"/>
    <property type="match status" value="1"/>
</dbReference>
<dbReference type="Pfam" id="PF19279">
    <property type="entry name" value="YegS_C"/>
    <property type="match status" value="1"/>
</dbReference>
<keyword evidence="9" id="KW-0460">Magnesium</keyword>
<dbReference type="RefSeq" id="WP_289350620.1">
    <property type="nucleotide sequence ID" value="NZ_JAUCFI010000003.1"/>
</dbReference>
<keyword evidence="10" id="KW-0443">Lipid metabolism</keyword>
<evidence type="ECO:0000256" key="1">
    <source>
        <dbReference type="ARBA" id="ARBA00001946"/>
    </source>
</evidence>
<evidence type="ECO:0000256" key="10">
    <source>
        <dbReference type="ARBA" id="ARBA00023098"/>
    </source>
</evidence>
<dbReference type="GO" id="GO:0016301">
    <property type="term" value="F:kinase activity"/>
    <property type="evidence" value="ECO:0007669"/>
    <property type="project" value="UniProtKB-KW"/>
</dbReference>
<keyword evidence="6" id="KW-0547">Nucleotide-binding</keyword>
<dbReference type="InterPro" id="IPR005218">
    <property type="entry name" value="Diacylglycerol/lipid_kinase"/>
</dbReference>
<dbReference type="GO" id="GO:0046872">
    <property type="term" value="F:metal ion binding"/>
    <property type="evidence" value="ECO:0007669"/>
    <property type="project" value="UniProtKB-KW"/>
</dbReference>
<dbReference type="AlphaFoldDB" id="A0AAJ1VDN2"/>
<keyword evidence="3" id="KW-0444">Lipid biosynthesis</keyword>
<evidence type="ECO:0000256" key="8">
    <source>
        <dbReference type="ARBA" id="ARBA00022840"/>
    </source>
</evidence>
<dbReference type="NCBIfam" id="TIGR00147">
    <property type="entry name" value="YegS/Rv2252/BmrU family lipid kinase"/>
    <property type="match status" value="1"/>
</dbReference>
<comment type="similarity">
    <text evidence="2">Belongs to the diacylglycerol/lipid kinase family.</text>
</comment>
<dbReference type="Gene3D" id="2.60.200.40">
    <property type="match status" value="1"/>
</dbReference>
<dbReference type="PROSITE" id="PS50146">
    <property type="entry name" value="DAGK"/>
    <property type="match status" value="1"/>
</dbReference>
<dbReference type="SMART" id="SM00046">
    <property type="entry name" value="DAGKc"/>
    <property type="match status" value="1"/>
</dbReference>
<comment type="cofactor">
    <cofactor evidence="1">
        <name>Mg(2+)</name>
        <dbReference type="ChEBI" id="CHEBI:18420"/>
    </cofactor>
</comment>
<reference evidence="14" key="1">
    <citation type="submission" date="2023-06" db="EMBL/GenBank/DDBJ databases">
        <title>Comparative genomics of Bacillaceae isolates and their secondary metabolite potential.</title>
        <authorList>
            <person name="Song L."/>
            <person name="Nielsen L.J."/>
            <person name="Mohite O."/>
            <person name="Xu X."/>
            <person name="Weber T."/>
            <person name="Kovacs A.T."/>
        </authorList>
    </citation>
    <scope>NUCLEOTIDE SEQUENCE</scope>
    <source>
        <strain evidence="14">G1S1</strain>
    </source>
</reference>
<evidence type="ECO:0000256" key="2">
    <source>
        <dbReference type="ARBA" id="ARBA00005983"/>
    </source>
</evidence>
<dbReference type="InterPro" id="IPR001206">
    <property type="entry name" value="Diacylglycerol_kinase_cat_dom"/>
</dbReference>
<dbReference type="InterPro" id="IPR016064">
    <property type="entry name" value="NAD/diacylglycerol_kinase_sf"/>
</dbReference>
<evidence type="ECO:0000256" key="7">
    <source>
        <dbReference type="ARBA" id="ARBA00022777"/>
    </source>
</evidence>
<keyword evidence="4" id="KW-0808">Transferase</keyword>
<evidence type="ECO:0000313" key="14">
    <source>
        <dbReference type="EMBL" id="MDM5285825.1"/>
    </source>
</evidence>
<feature type="domain" description="DAGKc" evidence="13">
    <location>
        <begin position="28"/>
        <end position="161"/>
    </location>
</feature>
<dbReference type="InterPro" id="IPR050187">
    <property type="entry name" value="Lipid_Phosphate_FormReg"/>
</dbReference>
<keyword evidence="11" id="KW-0594">Phospholipid biosynthesis</keyword>
<evidence type="ECO:0000259" key="13">
    <source>
        <dbReference type="PROSITE" id="PS50146"/>
    </source>
</evidence>
<dbReference type="Proteomes" id="UP001238973">
    <property type="component" value="Unassembled WGS sequence"/>
</dbReference>
<keyword evidence="7 14" id="KW-0418">Kinase</keyword>
<proteinExistence type="inferred from homology"/>
<evidence type="ECO:0000256" key="6">
    <source>
        <dbReference type="ARBA" id="ARBA00022741"/>
    </source>
</evidence>
<evidence type="ECO:0000313" key="15">
    <source>
        <dbReference type="Proteomes" id="UP001238973"/>
    </source>
</evidence>
<dbReference type="GO" id="GO:0005886">
    <property type="term" value="C:plasma membrane"/>
    <property type="evidence" value="ECO:0007669"/>
    <property type="project" value="TreeGrafter"/>
</dbReference>
<evidence type="ECO:0000256" key="12">
    <source>
        <dbReference type="ARBA" id="ARBA00023264"/>
    </source>
</evidence>
<name>A0AAJ1VDN2_9BACI</name>
<evidence type="ECO:0000256" key="11">
    <source>
        <dbReference type="ARBA" id="ARBA00023209"/>
    </source>
</evidence>
<evidence type="ECO:0000256" key="9">
    <source>
        <dbReference type="ARBA" id="ARBA00022842"/>
    </source>
</evidence>
<accession>A0AAJ1VDN2</accession>